<evidence type="ECO:0000313" key="2">
    <source>
        <dbReference type="EMBL" id="MBW6434784.1"/>
    </source>
</evidence>
<sequence>MMRLRGTPPEPLDTIPYRSAARGGGTESLPLAVERRRVDALPDGCGPATTTR</sequence>
<dbReference type="RefSeq" id="WP_220144243.1">
    <property type="nucleotide sequence ID" value="NZ_JAHXZI010000006.1"/>
</dbReference>
<feature type="region of interest" description="Disordered" evidence="1">
    <location>
        <begin position="1"/>
        <end position="29"/>
    </location>
</feature>
<accession>A0ABS7B2Y9</accession>
<gene>
    <name evidence="2" type="ORF">KZ829_13655</name>
</gene>
<comment type="caution">
    <text evidence="2">The sequence shown here is derived from an EMBL/GenBank/DDBJ whole genome shotgun (WGS) entry which is preliminary data.</text>
</comment>
<reference evidence="2 3" key="1">
    <citation type="journal article" date="2013" name="Antonie Van Leeuwenhoek">
        <title>Actinoplanes hulinensis sp. nov., a novel actinomycete isolated from soybean root (Glycine max (L.) Merr).</title>
        <authorList>
            <person name="Shen Y."/>
            <person name="Liu C."/>
            <person name="Wang X."/>
            <person name="Zhao J."/>
            <person name="Jia F."/>
            <person name="Zhang Y."/>
            <person name="Wang L."/>
            <person name="Yang D."/>
            <person name="Xiang W."/>
        </authorList>
    </citation>
    <scope>NUCLEOTIDE SEQUENCE [LARGE SCALE GENOMIC DNA]</scope>
    <source>
        <strain evidence="2 3">NEAU-M9</strain>
    </source>
</reference>
<proteinExistence type="predicted"/>
<organism evidence="2 3">
    <name type="scientific">Actinoplanes hulinensis</name>
    <dbReference type="NCBI Taxonomy" id="1144547"/>
    <lineage>
        <taxon>Bacteria</taxon>
        <taxon>Bacillati</taxon>
        <taxon>Actinomycetota</taxon>
        <taxon>Actinomycetes</taxon>
        <taxon>Micromonosporales</taxon>
        <taxon>Micromonosporaceae</taxon>
        <taxon>Actinoplanes</taxon>
    </lineage>
</organism>
<name>A0ABS7B2Y9_9ACTN</name>
<dbReference type="Proteomes" id="UP001519863">
    <property type="component" value="Unassembled WGS sequence"/>
</dbReference>
<keyword evidence="3" id="KW-1185">Reference proteome</keyword>
<protein>
    <submittedName>
        <fullName evidence="2">Uncharacterized protein</fullName>
    </submittedName>
</protein>
<dbReference type="EMBL" id="JAHXZI010000006">
    <property type="protein sequence ID" value="MBW6434784.1"/>
    <property type="molecule type" value="Genomic_DNA"/>
</dbReference>
<evidence type="ECO:0000256" key="1">
    <source>
        <dbReference type="SAM" id="MobiDB-lite"/>
    </source>
</evidence>
<evidence type="ECO:0000313" key="3">
    <source>
        <dbReference type="Proteomes" id="UP001519863"/>
    </source>
</evidence>